<dbReference type="AlphaFoldDB" id="A0A0A5HY21"/>
<reference evidence="1 2" key="1">
    <citation type="submission" date="2014-10" db="EMBL/GenBank/DDBJ databases">
        <title>Genome sequencing of Vibrio sinaloensis T08.</title>
        <authorList>
            <person name="Chan K.-G."/>
            <person name="Mohamad N.I."/>
        </authorList>
    </citation>
    <scope>NUCLEOTIDE SEQUENCE [LARGE SCALE GENOMIC DNA]</scope>
    <source>
        <strain evidence="1 2">T08</strain>
    </source>
</reference>
<dbReference type="EMBL" id="JRWP01000008">
    <property type="protein sequence ID" value="KGY09200.1"/>
    <property type="molecule type" value="Genomic_DNA"/>
</dbReference>
<dbReference type="Proteomes" id="UP000030451">
    <property type="component" value="Unassembled WGS sequence"/>
</dbReference>
<organism evidence="1 2">
    <name type="scientific">Photobacterium sp. (strain ATCC 43367)</name>
    <dbReference type="NCBI Taxonomy" id="379097"/>
    <lineage>
        <taxon>Bacteria</taxon>
        <taxon>Pseudomonadati</taxon>
        <taxon>Pseudomonadota</taxon>
        <taxon>Gammaproteobacteria</taxon>
        <taxon>Vibrionales</taxon>
        <taxon>Vibrionaceae</taxon>
        <taxon>Vibrio</taxon>
        <taxon>Vibrio oreintalis group</taxon>
    </lineage>
</organism>
<sequence length="152" mass="17460">MAKNVSQESIQYVNDFFKVSNAINDYLIKTSPRDSFWEARTCTTIVIINQYDEEKTYDLPAVAELTGTSQQTVRNFFSVYCCVDNCYPLLVGQEVNTGWVTVADKIFVEFHHPAERHRTTSFGIEALAALFEVTKQDQDWSFEHLVQEELSS</sequence>
<protein>
    <submittedName>
        <fullName evidence="1">Uncharacterized protein</fullName>
    </submittedName>
</protein>
<accession>A0A0A5HY21</accession>
<evidence type="ECO:0000313" key="2">
    <source>
        <dbReference type="Proteomes" id="UP000030451"/>
    </source>
</evidence>
<proteinExistence type="predicted"/>
<dbReference type="RefSeq" id="WP_038189913.1">
    <property type="nucleotide sequence ID" value="NZ_JRWP01000008.1"/>
</dbReference>
<gene>
    <name evidence="1" type="ORF">NM06_08035</name>
</gene>
<evidence type="ECO:0000313" key="1">
    <source>
        <dbReference type="EMBL" id="KGY09200.1"/>
    </source>
</evidence>
<comment type="caution">
    <text evidence="1">The sequence shown here is derived from an EMBL/GenBank/DDBJ whole genome shotgun (WGS) entry which is preliminary data.</text>
</comment>
<name>A0A0A5HY21_PHOS4</name>